<evidence type="ECO:0000313" key="7">
    <source>
        <dbReference type="Proteomes" id="UP001271007"/>
    </source>
</evidence>
<keyword evidence="3 5" id="KW-1133">Transmembrane helix</keyword>
<protein>
    <submittedName>
        <fullName evidence="6">Uncharacterized protein</fullName>
    </submittedName>
</protein>
<keyword evidence="4 5" id="KW-0472">Membrane</keyword>
<dbReference type="Pfam" id="PF03595">
    <property type="entry name" value="SLAC1"/>
    <property type="match status" value="1"/>
</dbReference>
<feature type="transmembrane region" description="Helical" evidence="5">
    <location>
        <begin position="54"/>
        <end position="74"/>
    </location>
</feature>
<gene>
    <name evidence="6" type="ORF">LTR09_007523</name>
</gene>
<keyword evidence="2 5" id="KW-0812">Transmembrane</keyword>
<dbReference type="Proteomes" id="UP001271007">
    <property type="component" value="Unassembled WGS sequence"/>
</dbReference>
<evidence type="ECO:0000256" key="3">
    <source>
        <dbReference type="ARBA" id="ARBA00022989"/>
    </source>
</evidence>
<dbReference type="InterPro" id="IPR030185">
    <property type="entry name" value="Mae1"/>
</dbReference>
<feature type="transmembrane region" description="Helical" evidence="5">
    <location>
        <begin position="13"/>
        <end position="34"/>
    </location>
</feature>
<name>A0AAJ0G6S4_9PEZI</name>
<dbReference type="GO" id="GO:0016020">
    <property type="term" value="C:membrane"/>
    <property type="evidence" value="ECO:0007669"/>
    <property type="project" value="UniProtKB-SubCell"/>
</dbReference>
<evidence type="ECO:0000256" key="2">
    <source>
        <dbReference type="ARBA" id="ARBA00022692"/>
    </source>
</evidence>
<evidence type="ECO:0000256" key="4">
    <source>
        <dbReference type="ARBA" id="ARBA00023136"/>
    </source>
</evidence>
<dbReference type="GO" id="GO:0015140">
    <property type="term" value="F:malate transmembrane transporter activity"/>
    <property type="evidence" value="ECO:0007669"/>
    <property type="project" value="InterPro"/>
</dbReference>
<evidence type="ECO:0000256" key="5">
    <source>
        <dbReference type="SAM" id="Phobius"/>
    </source>
</evidence>
<feature type="transmembrane region" description="Helical" evidence="5">
    <location>
        <begin position="94"/>
        <end position="125"/>
    </location>
</feature>
<dbReference type="AlphaFoldDB" id="A0AAJ0G6S4"/>
<comment type="subcellular location">
    <subcellularLocation>
        <location evidence="1">Membrane</location>
        <topology evidence="1">Multi-pass membrane protein</topology>
    </subcellularLocation>
</comment>
<sequence>MIGSQPPQAALNIWVGAVMLQGLAWTVALMMYAIYIQRLMTSALPHPSTRPGMYVSVGPAGYTAAALIGLATSAPDVLPPNAFNIQTDFADGQVVKVLGIISGTFVLLFSFWFFCISTAAVIAGVRRMHYPLN</sequence>
<proteinExistence type="predicted"/>
<evidence type="ECO:0000313" key="6">
    <source>
        <dbReference type="EMBL" id="KAK3051128.1"/>
    </source>
</evidence>
<accession>A0AAJ0G6S4</accession>
<organism evidence="6 7">
    <name type="scientific">Extremus antarcticus</name>
    <dbReference type="NCBI Taxonomy" id="702011"/>
    <lineage>
        <taxon>Eukaryota</taxon>
        <taxon>Fungi</taxon>
        <taxon>Dikarya</taxon>
        <taxon>Ascomycota</taxon>
        <taxon>Pezizomycotina</taxon>
        <taxon>Dothideomycetes</taxon>
        <taxon>Dothideomycetidae</taxon>
        <taxon>Mycosphaerellales</taxon>
        <taxon>Extremaceae</taxon>
        <taxon>Extremus</taxon>
    </lineage>
</organism>
<dbReference type="InterPro" id="IPR004695">
    <property type="entry name" value="SLAC1/Mae1/Ssu1/TehA"/>
</dbReference>
<dbReference type="PANTHER" id="PTHR31162">
    <property type="entry name" value="MALIC ACID TRANSPORT PROTEIN-RELATED"/>
    <property type="match status" value="1"/>
</dbReference>
<dbReference type="PANTHER" id="PTHR31162:SF0">
    <property type="entry name" value="MALIC ACID TRANSPORT PROTEIN"/>
    <property type="match status" value="1"/>
</dbReference>
<evidence type="ECO:0000256" key="1">
    <source>
        <dbReference type="ARBA" id="ARBA00004141"/>
    </source>
</evidence>
<dbReference type="EMBL" id="JAWDJX010000027">
    <property type="protein sequence ID" value="KAK3051128.1"/>
    <property type="molecule type" value="Genomic_DNA"/>
</dbReference>
<dbReference type="Gene3D" id="1.50.10.150">
    <property type="entry name" value="Voltage-dependent anion channel"/>
    <property type="match status" value="1"/>
</dbReference>
<comment type="caution">
    <text evidence="6">The sequence shown here is derived from an EMBL/GenBank/DDBJ whole genome shotgun (WGS) entry which is preliminary data.</text>
</comment>
<dbReference type="InterPro" id="IPR038665">
    <property type="entry name" value="Voltage-dep_anion_channel_sf"/>
</dbReference>
<reference evidence="6" key="1">
    <citation type="submission" date="2023-04" db="EMBL/GenBank/DDBJ databases">
        <title>Black Yeasts Isolated from many extreme environments.</title>
        <authorList>
            <person name="Coleine C."/>
            <person name="Stajich J.E."/>
            <person name="Selbmann L."/>
        </authorList>
    </citation>
    <scope>NUCLEOTIDE SEQUENCE</scope>
    <source>
        <strain evidence="6">CCFEE 5312</strain>
    </source>
</reference>
<keyword evidence="7" id="KW-1185">Reference proteome</keyword>